<evidence type="ECO:0000259" key="2">
    <source>
        <dbReference type="Pfam" id="PF01569"/>
    </source>
</evidence>
<evidence type="ECO:0000313" key="4">
    <source>
        <dbReference type="Proteomes" id="UP000050580"/>
    </source>
</evidence>
<accession>A0A0U1Q1A5</accession>
<sequence length="740" mass="78460">MSALALAITLSLSACGGSSEEEAAVTIPAPPAGLGAPAVAEAPDATIPPGRTDVPPRRIHAAVDGTKRGAANGGINVIDPATGYALNNAGYPSGSGDACYADEKTNLSIRPLKGFLEIWQPVTPYMDAYQTALPDSRVITREGLTFYCPSIPVSIWTGIPGDGTDGTILNRALHEANLRYSGKVTAPEYRTPERELAAYLDDARGKNYSVSTGLGPLAQAWHALARQQSYIDTIPTSGACPDGSTEKYPFCSAPGGEQYNVGEGASHDVNAALAANPDFGLAVNFVLRTTNDGTASTNPTKYFYKYARPYRWHDAGLSPVPITVPESLKNARKLPDLTASDPYKDVRKDSDFPSGHTAEGVRGAFAYGYLVPQRFQQMLARGLELGDNRIVAGMHSALAVMGGRINGEIAALNLINRIPQQEREAAYAQAQQQLRAKVAATAGDERLASDEGFLAYALSQEGRDTIGPFETPYADHATNKAEYRRRLTFGLPQDASKAGQPAVVPEGAETLLETRLPYLSAEQRRVVLQTTALDSGYPVLDDEEGFGRLNYFDAADGYGAFNGDVTVTMDAALGGFHAFDAWRNDIGGAGKLTKQGTGTLALTGSNTYSGGTVISEGTLLAAHAQALGEGMVYLSEQGTLQLSAQVPTVHVRQDYVQTGQAALDAVLASGEDAVLQVAGRAVLDTDSVLRVQFDAKPSAGQIFPVLQASSLQGRFGRIELPDDVQATAQYTDHGLRLLIQ</sequence>
<evidence type="ECO:0000256" key="1">
    <source>
        <dbReference type="ARBA" id="ARBA00022729"/>
    </source>
</evidence>
<dbReference type="InterPro" id="IPR000326">
    <property type="entry name" value="PAP2/HPO"/>
</dbReference>
<dbReference type="InterPro" id="IPR013425">
    <property type="entry name" value="Autotrns_rpt"/>
</dbReference>
<dbReference type="AlphaFoldDB" id="A0A0U1Q1A5"/>
<dbReference type="Pfam" id="PF01569">
    <property type="entry name" value="PAP2"/>
    <property type="match status" value="1"/>
</dbReference>
<dbReference type="SUPFAM" id="SSF51126">
    <property type="entry name" value="Pectin lyase-like"/>
    <property type="match status" value="1"/>
</dbReference>
<gene>
    <name evidence="3" type="ORF">AAV94_05230</name>
</gene>
<dbReference type="Pfam" id="PF12951">
    <property type="entry name" value="PATR"/>
    <property type="match status" value="1"/>
</dbReference>
<dbReference type="STRING" id="1610491.AAV94_05230"/>
<comment type="caution">
    <text evidence="3">The sequence shown here is derived from an EMBL/GenBank/DDBJ whole genome shotgun (WGS) entry which is preliminary data.</text>
</comment>
<dbReference type="NCBIfam" id="TIGR02601">
    <property type="entry name" value="autotrns_rpt"/>
    <property type="match status" value="1"/>
</dbReference>
<dbReference type="SUPFAM" id="SSF48317">
    <property type="entry name" value="Acid phosphatase/Vanadium-dependent haloperoxidase"/>
    <property type="match status" value="1"/>
</dbReference>
<reference evidence="3 4" key="1">
    <citation type="submission" date="2015-05" db="EMBL/GenBank/DDBJ databases">
        <title>Draft genome sequence of Lampropedia sp. CT6, isolated from the microbial mat of a hot water spring, located at Manikaran, India.</title>
        <authorList>
            <person name="Tripathi C."/>
            <person name="Rani P."/>
            <person name="Mahato N.K."/>
            <person name="Lal R."/>
        </authorList>
    </citation>
    <scope>NUCLEOTIDE SEQUENCE [LARGE SCALE GENOMIC DNA]</scope>
    <source>
        <strain evidence="3 4">CT6</strain>
    </source>
</reference>
<proteinExistence type="predicted"/>
<dbReference type="PATRIC" id="fig|1610491.3.peg.1113"/>
<keyword evidence="1" id="KW-0732">Signal</keyword>
<dbReference type="Proteomes" id="UP000050580">
    <property type="component" value="Unassembled WGS sequence"/>
</dbReference>
<evidence type="ECO:0000313" key="3">
    <source>
        <dbReference type="EMBL" id="KKW68537.1"/>
    </source>
</evidence>
<dbReference type="InterPro" id="IPR011050">
    <property type="entry name" value="Pectin_lyase_fold/virulence"/>
</dbReference>
<keyword evidence="4" id="KW-1185">Reference proteome</keyword>
<name>A0A0U1Q1A5_9BURK</name>
<dbReference type="InterPro" id="IPR036938">
    <property type="entry name" value="PAP2/HPO_sf"/>
</dbReference>
<feature type="domain" description="Phosphatidic acid phosphatase type 2/haloperoxidase" evidence="2">
    <location>
        <begin position="295"/>
        <end position="413"/>
    </location>
</feature>
<dbReference type="EMBL" id="LBNQ01000019">
    <property type="protein sequence ID" value="KKW68537.1"/>
    <property type="molecule type" value="Genomic_DNA"/>
</dbReference>
<dbReference type="Gene3D" id="1.20.144.10">
    <property type="entry name" value="Phosphatidic acid phosphatase type 2/haloperoxidase"/>
    <property type="match status" value="1"/>
</dbReference>
<organism evidence="3 4">
    <name type="scientific">Lampropedia cohaerens</name>
    <dbReference type="NCBI Taxonomy" id="1610491"/>
    <lineage>
        <taxon>Bacteria</taxon>
        <taxon>Pseudomonadati</taxon>
        <taxon>Pseudomonadota</taxon>
        <taxon>Betaproteobacteria</taxon>
        <taxon>Burkholderiales</taxon>
        <taxon>Comamonadaceae</taxon>
        <taxon>Lampropedia</taxon>
    </lineage>
</organism>
<protein>
    <recommendedName>
        <fullName evidence="2">Phosphatidic acid phosphatase type 2/haloperoxidase domain-containing protein</fullName>
    </recommendedName>
</protein>